<evidence type="ECO:0000313" key="2">
    <source>
        <dbReference type="EMBL" id="CAH3141180.1"/>
    </source>
</evidence>
<organism evidence="2 3">
    <name type="scientific">Pocillopora meandrina</name>
    <dbReference type="NCBI Taxonomy" id="46732"/>
    <lineage>
        <taxon>Eukaryota</taxon>
        <taxon>Metazoa</taxon>
        <taxon>Cnidaria</taxon>
        <taxon>Anthozoa</taxon>
        <taxon>Hexacorallia</taxon>
        <taxon>Scleractinia</taxon>
        <taxon>Astrocoeniina</taxon>
        <taxon>Pocilloporidae</taxon>
        <taxon>Pocillopora</taxon>
    </lineage>
</organism>
<dbReference type="GO" id="GO:0016747">
    <property type="term" value="F:acyltransferase activity, transferring groups other than amino-acyl groups"/>
    <property type="evidence" value="ECO:0007669"/>
    <property type="project" value="InterPro"/>
</dbReference>
<dbReference type="Pfam" id="PF00583">
    <property type="entry name" value="Acetyltransf_1"/>
    <property type="match status" value="1"/>
</dbReference>
<evidence type="ECO:0000313" key="3">
    <source>
        <dbReference type="Proteomes" id="UP001159428"/>
    </source>
</evidence>
<dbReference type="PANTHER" id="PTHR47237">
    <property type="entry name" value="SLL0310 PROTEIN"/>
    <property type="match status" value="1"/>
</dbReference>
<name>A0AAU9X9P9_9CNID</name>
<feature type="domain" description="N-acetyltransferase" evidence="1">
    <location>
        <begin position="44"/>
        <end position="182"/>
    </location>
</feature>
<dbReference type="InterPro" id="IPR041496">
    <property type="entry name" value="YitH/HolE_GNAT"/>
</dbReference>
<dbReference type="Pfam" id="PF18014">
    <property type="entry name" value="Acetyltransf_18"/>
    <property type="match status" value="1"/>
</dbReference>
<reference evidence="2 3" key="1">
    <citation type="submission" date="2022-05" db="EMBL/GenBank/DDBJ databases">
        <authorList>
            <consortium name="Genoscope - CEA"/>
            <person name="William W."/>
        </authorList>
    </citation>
    <scope>NUCLEOTIDE SEQUENCE [LARGE SCALE GENOMIC DNA]</scope>
</reference>
<dbReference type="PANTHER" id="PTHR47237:SF1">
    <property type="entry name" value="SLL0310 PROTEIN"/>
    <property type="match status" value="1"/>
</dbReference>
<dbReference type="Proteomes" id="UP001159428">
    <property type="component" value="Unassembled WGS sequence"/>
</dbReference>
<dbReference type="AlphaFoldDB" id="A0AAU9X9P9"/>
<comment type="caution">
    <text evidence="2">The sequence shown here is derived from an EMBL/GenBank/DDBJ whole genome shotgun (WGS) entry which is preliminary data.</text>
</comment>
<dbReference type="CDD" id="cd04301">
    <property type="entry name" value="NAT_SF"/>
    <property type="match status" value="1"/>
</dbReference>
<keyword evidence="3" id="KW-1185">Reference proteome</keyword>
<gene>
    <name evidence="2" type="ORF">PMEA_00019560</name>
</gene>
<feature type="domain" description="N-acetyltransferase" evidence="1">
    <location>
        <begin position="189"/>
        <end position="320"/>
    </location>
</feature>
<dbReference type="Gene3D" id="3.40.630.30">
    <property type="match status" value="1"/>
</dbReference>
<evidence type="ECO:0000259" key="1">
    <source>
        <dbReference type="PROSITE" id="PS51186"/>
    </source>
</evidence>
<sequence>MDASTKQGMELGEELQRKKGFDFVYVVTKDLPNTVWKSNEHKSFKIRPITTEKEMQRFVIEPMAKEGWRPGLKDAECFLACDPTAAFVGELNGKPIATVRISKYGDSFAFIGAYLVDKEYRGKGYGLKIFNAAVSSVKPTSNIGLYAFLHLEKMYERGGFRSYFYAARYDFHLPTAMACFPGIVKKISVEVKAIEDVELENLFLYDRHVFGFERSAFLSRLLRAAGTLGYVAVNREGSIVGYISARPTFLKEEGYLIGPLFANSKAIAQRLLKALFEKLLHQEKAVPLVCMDASTKQGMELGEELQGKKVFDFVYMVTKDLPNTCLEKQFGVTNTDLG</sequence>
<dbReference type="EMBL" id="CALNXJ010000035">
    <property type="protein sequence ID" value="CAH3141180.1"/>
    <property type="molecule type" value="Genomic_DNA"/>
</dbReference>
<protein>
    <recommendedName>
        <fullName evidence="1">N-acetyltransferase domain-containing protein</fullName>
    </recommendedName>
</protein>
<dbReference type="InterPro" id="IPR000182">
    <property type="entry name" value="GNAT_dom"/>
</dbReference>
<proteinExistence type="predicted"/>
<dbReference type="SUPFAM" id="SSF55729">
    <property type="entry name" value="Acyl-CoA N-acyltransferases (Nat)"/>
    <property type="match status" value="1"/>
</dbReference>
<dbReference type="Gene3D" id="3.40.630.90">
    <property type="match status" value="1"/>
</dbReference>
<dbReference type="InterPro" id="IPR016181">
    <property type="entry name" value="Acyl_CoA_acyltransferase"/>
</dbReference>
<dbReference type="PROSITE" id="PS51186">
    <property type="entry name" value="GNAT"/>
    <property type="match status" value="2"/>
</dbReference>
<dbReference type="InterPro" id="IPR052729">
    <property type="entry name" value="Acyl/Acetyltrans_Enzymes"/>
</dbReference>
<accession>A0AAU9X9P9</accession>